<evidence type="ECO:0000256" key="2">
    <source>
        <dbReference type="PROSITE-ProRule" id="PRU00176"/>
    </source>
</evidence>
<dbReference type="PROSITE" id="PS50102">
    <property type="entry name" value="RRM"/>
    <property type="match status" value="1"/>
</dbReference>
<dbReference type="SUPFAM" id="SSF54928">
    <property type="entry name" value="RNA-binding domain, RBD"/>
    <property type="match status" value="1"/>
</dbReference>
<dbReference type="EMBL" id="JAMZMK010009318">
    <property type="protein sequence ID" value="KAI7736302.1"/>
    <property type="molecule type" value="Genomic_DNA"/>
</dbReference>
<dbReference type="Pfam" id="PF00076">
    <property type="entry name" value="RRM_1"/>
    <property type="match status" value="1"/>
</dbReference>
<keyword evidence="5" id="KW-1185">Reference proteome</keyword>
<dbReference type="InterPro" id="IPR012677">
    <property type="entry name" value="Nucleotide-bd_a/b_plait_sf"/>
</dbReference>
<dbReference type="SMART" id="SM00360">
    <property type="entry name" value="RRM"/>
    <property type="match status" value="1"/>
</dbReference>
<dbReference type="InterPro" id="IPR000504">
    <property type="entry name" value="RRM_dom"/>
</dbReference>
<sequence>MASSSNVEYQCYVGSLNFATTDQSLKQAFSRYGNILKTKIIKDRETGRSRGFGFVTFMDEQSMRDAIDSMNGQTLDGRKITVNKAQPRGSRFPQFDMDSECLKLEFNEASVEFMKEGLNIVGPLKVHPNFIRLVLGYNHGLDVIAMTEEEILKSKNEW</sequence>
<accession>A0AAD5GBU6</accession>
<name>A0AAD5GBU6_AMBAR</name>
<dbReference type="InterPro" id="IPR050886">
    <property type="entry name" value="RNA-binding_reg"/>
</dbReference>
<evidence type="ECO:0000313" key="5">
    <source>
        <dbReference type="Proteomes" id="UP001206925"/>
    </source>
</evidence>
<evidence type="ECO:0000256" key="1">
    <source>
        <dbReference type="ARBA" id="ARBA00022884"/>
    </source>
</evidence>
<organism evidence="4 5">
    <name type="scientific">Ambrosia artemisiifolia</name>
    <name type="common">Common ragweed</name>
    <dbReference type="NCBI Taxonomy" id="4212"/>
    <lineage>
        <taxon>Eukaryota</taxon>
        <taxon>Viridiplantae</taxon>
        <taxon>Streptophyta</taxon>
        <taxon>Embryophyta</taxon>
        <taxon>Tracheophyta</taxon>
        <taxon>Spermatophyta</taxon>
        <taxon>Magnoliopsida</taxon>
        <taxon>eudicotyledons</taxon>
        <taxon>Gunneridae</taxon>
        <taxon>Pentapetalae</taxon>
        <taxon>asterids</taxon>
        <taxon>campanulids</taxon>
        <taxon>Asterales</taxon>
        <taxon>Asteraceae</taxon>
        <taxon>Asteroideae</taxon>
        <taxon>Heliantheae alliance</taxon>
        <taxon>Heliantheae</taxon>
        <taxon>Ambrosia</taxon>
    </lineage>
</organism>
<keyword evidence="1 2" id="KW-0694">RNA-binding</keyword>
<evidence type="ECO:0000259" key="3">
    <source>
        <dbReference type="PROSITE" id="PS50102"/>
    </source>
</evidence>
<dbReference type="GO" id="GO:1990428">
    <property type="term" value="P:miRNA transport"/>
    <property type="evidence" value="ECO:0007669"/>
    <property type="project" value="TreeGrafter"/>
</dbReference>
<dbReference type="InterPro" id="IPR035979">
    <property type="entry name" value="RBD_domain_sf"/>
</dbReference>
<dbReference type="PANTHER" id="PTHR48024:SF56">
    <property type="entry name" value="HETEROGENEOUS NUCLEAR RIBONUCLEOPROTEIN A0"/>
    <property type="match status" value="1"/>
</dbReference>
<gene>
    <name evidence="4" type="ORF">M8C21_008820</name>
</gene>
<dbReference type="Gene3D" id="3.30.70.330">
    <property type="match status" value="1"/>
</dbReference>
<comment type="caution">
    <text evidence="4">The sequence shown here is derived from an EMBL/GenBank/DDBJ whole genome shotgun (WGS) entry which is preliminary data.</text>
</comment>
<reference evidence="4" key="1">
    <citation type="submission" date="2022-06" db="EMBL/GenBank/DDBJ databases">
        <title>Uncovering the hologenomic basis of an extraordinary plant invasion.</title>
        <authorList>
            <person name="Bieker V.C."/>
            <person name="Martin M.D."/>
            <person name="Gilbert T."/>
            <person name="Hodgins K."/>
            <person name="Battlay P."/>
            <person name="Petersen B."/>
            <person name="Wilson J."/>
        </authorList>
    </citation>
    <scope>NUCLEOTIDE SEQUENCE</scope>
    <source>
        <strain evidence="4">AA19_3_7</strain>
        <tissue evidence="4">Leaf</tissue>
    </source>
</reference>
<feature type="domain" description="RRM" evidence="3">
    <location>
        <begin position="9"/>
        <end position="87"/>
    </location>
</feature>
<dbReference type="InterPro" id="IPR048289">
    <property type="entry name" value="RRM2_NsCP33-like"/>
</dbReference>
<dbReference type="AlphaFoldDB" id="A0AAD5GBU6"/>
<dbReference type="CDD" id="cd21608">
    <property type="entry name" value="RRM2_NsCP33_like"/>
    <property type="match status" value="1"/>
</dbReference>
<dbReference type="GO" id="GO:0003723">
    <property type="term" value="F:RNA binding"/>
    <property type="evidence" value="ECO:0007669"/>
    <property type="project" value="UniProtKB-UniRule"/>
</dbReference>
<evidence type="ECO:0000313" key="4">
    <source>
        <dbReference type="EMBL" id="KAI7736302.1"/>
    </source>
</evidence>
<protein>
    <recommendedName>
        <fullName evidence="3">RRM domain-containing protein</fullName>
    </recommendedName>
</protein>
<proteinExistence type="predicted"/>
<dbReference type="PANTHER" id="PTHR48024">
    <property type="entry name" value="GEO13361P1-RELATED"/>
    <property type="match status" value="1"/>
</dbReference>
<dbReference type="Proteomes" id="UP001206925">
    <property type="component" value="Unassembled WGS sequence"/>
</dbReference>